<reference evidence="3" key="1">
    <citation type="submission" date="2017-11" db="EMBL/GenBank/DDBJ databases">
        <title>Complete Genome Sequence of Kyrpidia sp. Strain EA-1, a thermophilic, hydrogen-oxidizing Bacterium, isolated from the Azores.</title>
        <authorList>
            <person name="Reiner J.E."/>
            <person name="Lapp C.J."/>
            <person name="Bunk B."/>
            <person name="Gescher J."/>
        </authorList>
    </citation>
    <scope>NUCLEOTIDE SEQUENCE [LARGE SCALE GENOMIC DNA]</scope>
    <source>
        <strain evidence="3">EA-1</strain>
    </source>
</reference>
<evidence type="ECO:0000313" key="2">
    <source>
        <dbReference type="EMBL" id="ATY84570.1"/>
    </source>
</evidence>
<evidence type="ECO:0000259" key="1">
    <source>
        <dbReference type="Pfam" id="PF08241"/>
    </source>
</evidence>
<gene>
    <name evidence="2" type="ORF">CVV65_06105</name>
</gene>
<dbReference type="InterPro" id="IPR013216">
    <property type="entry name" value="Methyltransf_11"/>
</dbReference>
<dbReference type="Pfam" id="PF08241">
    <property type="entry name" value="Methyltransf_11"/>
    <property type="match status" value="1"/>
</dbReference>
<dbReference type="RefSeq" id="WP_100667387.1">
    <property type="nucleotide sequence ID" value="NZ_CP024955.1"/>
</dbReference>
<name>A0A2K8N7K6_9BACL</name>
<keyword evidence="2" id="KW-0808">Transferase</keyword>
<dbReference type="OrthoDB" id="2373418at2"/>
<dbReference type="GO" id="GO:0032259">
    <property type="term" value="P:methylation"/>
    <property type="evidence" value="ECO:0007669"/>
    <property type="project" value="UniProtKB-KW"/>
</dbReference>
<proteinExistence type="predicted"/>
<dbReference type="InterPro" id="IPR029063">
    <property type="entry name" value="SAM-dependent_MTases_sf"/>
</dbReference>
<dbReference type="PANTHER" id="PTHR45036:SF1">
    <property type="entry name" value="METHYLTRANSFERASE LIKE 7A"/>
    <property type="match status" value="1"/>
</dbReference>
<sequence>MPDLSDTIRRRYDRIAPLFDKMDRMVKDKYRAELLDQVRGEVLEVGVGTGVNLPLYPEGLHVTAIDFSPRMLRYAEERAKKSRARVRLLHMDVQHLQFEDDTFDSAVSTCVFCSVPDPVAGLREIRRVLKPEGRLYMIEHMLSDHLLIALLLHVLNPLVVRMVGANVNRKTMENLRLAGFSIDRVRLIGFVDVFRMIVASPNKADQAHE</sequence>
<dbReference type="EMBL" id="CP024955">
    <property type="protein sequence ID" value="ATY84570.1"/>
    <property type="molecule type" value="Genomic_DNA"/>
</dbReference>
<feature type="domain" description="Methyltransferase type 11" evidence="1">
    <location>
        <begin position="43"/>
        <end position="136"/>
    </location>
</feature>
<dbReference type="KEGG" id="kyr:CVV65_06105"/>
<dbReference type="GO" id="GO:0008757">
    <property type="term" value="F:S-adenosylmethionine-dependent methyltransferase activity"/>
    <property type="evidence" value="ECO:0007669"/>
    <property type="project" value="InterPro"/>
</dbReference>
<dbReference type="InterPro" id="IPR052356">
    <property type="entry name" value="Thiol_S-MT"/>
</dbReference>
<accession>A0A2K8N7K6</accession>
<keyword evidence="3" id="KW-1185">Reference proteome</keyword>
<dbReference type="AlphaFoldDB" id="A0A2K8N7K6"/>
<protein>
    <submittedName>
        <fullName evidence="2">SAM-dependent methyltransferase</fullName>
    </submittedName>
</protein>
<organism evidence="2 3">
    <name type="scientific">Kyrpidia spormannii</name>
    <dbReference type="NCBI Taxonomy" id="2055160"/>
    <lineage>
        <taxon>Bacteria</taxon>
        <taxon>Bacillati</taxon>
        <taxon>Bacillota</taxon>
        <taxon>Bacilli</taxon>
        <taxon>Bacillales</taxon>
        <taxon>Alicyclobacillaceae</taxon>
        <taxon>Kyrpidia</taxon>
    </lineage>
</organism>
<dbReference type="CDD" id="cd02440">
    <property type="entry name" value="AdoMet_MTases"/>
    <property type="match status" value="1"/>
</dbReference>
<evidence type="ECO:0000313" key="3">
    <source>
        <dbReference type="Proteomes" id="UP000231932"/>
    </source>
</evidence>
<dbReference type="SUPFAM" id="SSF53335">
    <property type="entry name" value="S-adenosyl-L-methionine-dependent methyltransferases"/>
    <property type="match status" value="1"/>
</dbReference>
<keyword evidence="2" id="KW-0489">Methyltransferase</keyword>
<dbReference type="PANTHER" id="PTHR45036">
    <property type="entry name" value="METHYLTRANSFERASE LIKE 7B"/>
    <property type="match status" value="1"/>
</dbReference>
<dbReference type="Gene3D" id="3.40.50.150">
    <property type="entry name" value="Vaccinia Virus protein VP39"/>
    <property type="match status" value="1"/>
</dbReference>
<dbReference type="Proteomes" id="UP000231932">
    <property type="component" value="Chromosome"/>
</dbReference>